<keyword evidence="2" id="KW-0732">Signal</keyword>
<organism evidence="3 4">
    <name type="scientific">Beauveria bassiana D1-5</name>
    <dbReference type="NCBI Taxonomy" id="1245745"/>
    <lineage>
        <taxon>Eukaryota</taxon>
        <taxon>Fungi</taxon>
        <taxon>Dikarya</taxon>
        <taxon>Ascomycota</taxon>
        <taxon>Pezizomycotina</taxon>
        <taxon>Sordariomycetes</taxon>
        <taxon>Hypocreomycetidae</taxon>
        <taxon>Hypocreales</taxon>
        <taxon>Cordycipitaceae</taxon>
        <taxon>Beauveria</taxon>
    </lineage>
</organism>
<feature type="signal peptide" evidence="2">
    <location>
        <begin position="1"/>
        <end position="16"/>
    </location>
</feature>
<feature type="compositionally biased region" description="Basic and acidic residues" evidence="1">
    <location>
        <begin position="179"/>
        <end position="200"/>
    </location>
</feature>
<dbReference type="OrthoDB" id="4863351at2759"/>
<feature type="region of interest" description="Disordered" evidence="1">
    <location>
        <begin position="354"/>
        <end position="386"/>
    </location>
</feature>
<dbReference type="AlphaFoldDB" id="A0A0A2V6T2"/>
<evidence type="ECO:0000256" key="2">
    <source>
        <dbReference type="SAM" id="SignalP"/>
    </source>
</evidence>
<evidence type="ECO:0000313" key="4">
    <source>
        <dbReference type="Proteomes" id="UP000030106"/>
    </source>
</evidence>
<feature type="compositionally biased region" description="Acidic residues" evidence="1">
    <location>
        <begin position="359"/>
        <end position="380"/>
    </location>
</feature>
<name>A0A0A2V6T2_BEABA</name>
<reference evidence="3 4" key="1">
    <citation type="submission" date="2012-10" db="EMBL/GenBank/DDBJ databases">
        <title>Genome sequencing and analysis of entomopathogenic fungi Beauveria bassiana D1-5.</title>
        <authorList>
            <person name="Li Q."/>
            <person name="Wang L."/>
            <person name="Zhang Z."/>
            <person name="Wang Q."/>
            <person name="Ren J."/>
            <person name="Wang M."/>
            <person name="Xu W."/>
            <person name="Wang J."/>
            <person name="Lu Y."/>
            <person name="Du Q."/>
            <person name="Sun Z."/>
        </authorList>
    </citation>
    <scope>NUCLEOTIDE SEQUENCE [LARGE SCALE GENOMIC DNA]</scope>
    <source>
        <strain evidence="3 4">D1-5</strain>
    </source>
</reference>
<dbReference type="EMBL" id="ANFO01001279">
    <property type="protein sequence ID" value="KGQ03158.1"/>
    <property type="molecule type" value="Genomic_DNA"/>
</dbReference>
<dbReference type="HOGENOM" id="CLU_510872_0_0_1"/>
<evidence type="ECO:0000256" key="1">
    <source>
        <dbReference type="SAM" id="MobiDB-lite"/>
    </source>
</evidence>
<protein>
    <submittedName>
        <fullName evidence="3">Uncharacterized protein</fullName>
    </submittedName>
</protein>
<accession>A0A0A2V6T2</accession>
<feature type="region of interest" description="Disordered" evidence="1">
    <location>
        <begin position="439"/>
        <end position="458"/>
    </location>
</feature>
<feature type="region of interest" description="Disordered" evidence="1">
    <location>
        <begin position="176"/>
        <end position="200"/>
    </location>
</feature>
<gene>
    <name evidence="3" type="ORF">BBAD15_g11624</name>
</gene>
<comment type="caution">
    <text evidence="3">The sequence shown here is derived from an EMBL/GenBank/DDBJ whole genome shotgun (WGS) entry which is preliminary data.</text>
</comment>
<feature type="chain" id="PRO_5002006079" evidence="2">
    <location>
        <begin position="17"/>
        <end position="533"/>
    </location>
</feature>
<evidence type="ECO:0000313" key="3">
    <source>
        <dbReference type="EMBL" id="KGQ03158.1"/>
    </source>
</evidence>
<sequence length="533" mass="59624">MAVGLILAALVAGAYCTPALAPRIPFGEADMAQLARDTPAAKYNTRRILSVIEHRNAPYMEVPMSELKGLGDSFKKDWDEIAMTHLGDYNRAFILRSQMVPGSAKFKVHINPNIEKEVISGHGPTTYTVTSSTAKIDTDREGWNTDTNSEVGGSVTADVHFNGLFVSGGVSATVTGNHRWGEGKNGEKSKQTEFRTDEEMRQECPPRHFCSVQTWTYTVEVSGQWQAVPVFQVDSSPAPNFANLALPKADYCLAACNPYYENCQDMWKLAGYFYELGEVEDTPRYNYEALHQQYEDDPQATIQTLFPIAAEKQGDTYMPADGIIYGEKLPHVERKLSYTLRKANGEPYRTVVVVSEPLEKEEDSEAPEDPEATEDSDESDDGKVAPPRALEWVVGRNGVGMCKLDEGWWCSKEWRFYDPENGWFTADAKDWDQPEDLDKNCPQIRAPPPAERDIPESDWKKLPDSTEPEIAHHVEMGWAPTSRRNVPVVPDSKAGEWKRSFNQTNSTQAVKVEVVVLQDELSELVADLENGTI</sequence>
<dbReference type="Proteomes" id="UP000030106">
    <property type="component" value="Unassembled WGS sequence"/>
</dbReference>
<proteinExistence type="predicted"/>